<keyword evidence="2" id="KW-1185">Reference proteome</keyword>
<accession>A0ABT2BD82</accession>
<evidence type="ECO:0000313" key="2">
    <source>
        <dbReference type="Proteomes" id="UP001205612"/>
    </source>
</evidence>
<dbReference type="RefSeq" id="WP_258783378.1">
    <property type="nucleotide sequence ID" value="NZ_JANUGP010000042.1"/>
</dbReference>
<reference evidence="1 2" key="1">
    <citation type="submission" date="2022-08" db="EMBL/GenBank/DDBJ databases">
        <authorList>
            <person name="Somphong A."/>
            <person name="Phongsopitanun W."/>
        </authorList>
    </citation>
    <scope>NUCLEOTIDE SEQUENCE [LARGE SCALE GENOMIC DNA]</scope>
    <source>
        <strain evidence="1 2">LP11</strain>
    </source>
</reference>
<protein>
    <submittedName>
        <fullName evidence="1">Uncharacterized protein</fullName>
    </submittedName>
</protein>
<evidence type="ECO:0000313" key="1">
    <source>
        <dbReference type="EMBL" id="MCS0606015.1"/>
    </source>
</evidence>
<sequence length="146" mass="17211">MPLEPRPDEAPPLIEALAVWGWAVEHGGIPARYAAIILADHPCFLSRWDTRAERYYQARKHLADWENVVVYMDWPGDQAIEEERWDQDAYWWLRERALRGLGLVESDETTEQLTHRYLQEQIAECERLAAKQDPRRIRPTDEGTDR</sequence>
<gene>
    <name evidence="1" type="ORF">NX794_33125</name>
</gene>
<organism evidence="1 2">
    <name type="scientific">Streptomyces pyxinicus</name>
    <dbReference type="NCBI Taxonomy" id="2970331"/>
    <lineage>
        <taxon>Bacteria</taxon>
        <taxon>Bacillati</taxon>
        <taxon>Actinomycetota</taxon>
        <taxon>Actinomycetes</taxon>
        <taxon>Kitasatosporales</taxon>
        <taxon>Streptomycetaceae</taxon>
        <taxon>Streptomyces</taxon>
    </lineage>
</organism>
<comment type="caution">
    <text evidence="1">The sequence shown here is derived from an EMBL/GenBank/DDBJ whole genome shotgun (WGS) entry which is preliminary data.</text>
</comment>
<name>A0ABT2BD82_9ACTN</name>
<dbReference type="EMBL" id="JANUGP010000042">
    <property type="protein sequence ID" value="MCS0606015.1"/>
    <property type="molecule type" value="Genomic_DNA"/>
</dbReference>
<proteinExistence type="predicted"/>
<dbReference type="Proteomes" id="UP001205612">
    <property type="component" value="Unassembled WGS sequence"/>
</dbReference>